<evidence type="ECO:0000313" key="3">
    <source>
        <dbReference type="Proteomes" id="UP001176471"/>
    </source>
</evidence>
<proteinExistence type="predicted"/>
<feature type="region of interest" description="Disordered" evidence="1">
    <location>
        <begin position="122"/>
        <end position="145"/>
    </location>
</feature>
<comment type="caution">
    <text evidence="2">The sequence shown here is derived from an EMBL/GenBank/DDBJ whole genome shotgun (WGS) entry which is preliminary data.</text>
</comment>
<dbReference type="Proteomes" id="UP001176471">
    <property type="component" value="Unassembled WGS sequence"/>
</dbReference>
<reference evidence="2" key="1">
    <citation type="submission" date="2023-07" db="EMBL/GenBank/DDBJ databases">
        <title>Bacterial whole genome sequence for Sphingobium sp. HBC34.</title>
        <authorList>
            <person name="Le V."/>
            <person name="Ko S.-R."/>
            <person name="Ahn C.-Y."/>
            <person name="Oh H.-M."/>
        </authorList>
    </citation>
    <scope>NUCLEOTIDE SEQUENCE</scope>
    <source>
        <strain evidence="2">HBC34</strain>
    </source>
</reference>
<organism evidence="2 3">
    <name type="scientific">Sphingobium cyanobacteriorum</name>
    <dbReference type="NCBI Taxonomy" id="3063954"/>
    <lineage>
        <taxon>Bacteria</taxon>
        <taxon>Pseudomonadati</taxon>
        <taxon>Pseudomonadota</taxon>
        <taxon>Alphaproteobacteria</taxon>
        <taxon>Sphingomonadales</taxon>
        <taxon>Sphingomonadaceae</taxon>
        <taxon>Sphingobium</taxon>
    </lineage>
</organism>
<dbReference type="RefSeq" id="WP_304537537.1">
    <property type="nucleotide sequence ID" value="NZ_JAUQOM010000019.1"/>
</dbReference>
<sequence>MACDRARGPHCLAPARLLAIHAIELYLNALLLGCGDTARDVRGLQHDLARRTERAQELGLSLRAKTTTHLNSLASTREYLSARYGPEMSATWSQLNRLTASLEEVGKKVTLILDQRRATLHTNGSSSVQQSASATASRLDRPAVQ</sequence>
<protein>
    <submittedName>
        <fullName evidence="2">Uncharacterized protein</fullName>
    </submittedName>
</protein>
<name>A0ABT8ZU18_9SPHN</name>
<evidence type="ECO:0000256" key="1">
    <source>
        <dbReference type="SAM" id="MobiDB-lite"/>
    </source>
</evidence>
<gene>
    <name evidence="2" type="ORF">Q4610_19500</name>
</gene>
<keyword evidence="3" id="KW-1185">Reference proteome</keyword>
<dbReference type="EMBL" id="JAUQOM010000019">
    <property type="protein sequence ID" value="MDO7837235.1"/>
    <property type="molecule type" value="Genomic_DNA"/>
</dbReference>
<feature type="compositionally biased region" description="Low complexity" evidence="1">
    <location>
        <begin position="125"/>
        <end position="137"/>
    </location>
</feature>
<accession>A0ABT8ZU18</accession>
<evidence type="ECO:0000313" key="2">
    <source>
        <dbReference type="EMBL" id="MDO7837235.1"/>
    </source>
</evidence>